<dbReference type="PANTHER" id="PTHR10366">
    <property type="entry name" value="NAD DEPENDENT EPIMERASE/DEHYDRATASE"/>
    <property type="match status" value="1"/>
</dbReference>
<evidence type="ECO:0000313" key="5">
    <source>
        <dbReference type="Proteomes" id="UP000652219"/>
    </source>
</evidence>
<dbReference type="Proteomes" id="UP000652219">
    <property type="component" value="Unassembled WGS sequence"/>
</dbReference>
<name>A0A8H6JWF7_9PEZI</name>
<evidence type="ECO:0000313" key="4">
    <source>
        <dbReference type="EMBL" id="KAF6820035.1"/>
    </source>
</evidence>
<dbReference type="SUPFAM" id="SSF51735">
    <property type="entry name" value="NAD(P)-binding Rossmann-fold domains"/>
    <property type="match status" value="1"/>
</dbReference>
<evidence type="ECO:0000256" key="1">
    <source>
        <dbReference type="ARBA" id="ARBA00023002"/>
    </source>
</evidence>
<proteinExistence type="inferred from homology"/>
<dbReference type="InterPro" id="IPR036291">
    <property type="entry name" value="NAD(P)-bd_dom_sf"/>
</dbReference>
<keyword evidence="5" id="KW-1185">Reference proteome</keyword>
<accession>A0A8H6JWF7</accession>
<dbReference type="InterPro" id="IPR001509">
    <property type="entry name" value="Epimerase_deHydtase"/>
</dbReference>
<dbReference type="Pfam" id="PF01370">
    <property type="entry name" value="Epimerase"/>
    <property type="match status" value="1"/>
</dbReference>
<sequence length="352" mass="37849">MTSSDHTILVTRANGYIGTHVVGLALKRGYNVRATARSVSSIANLRSLFPAAASSGRLSFAIVKNITEADSYKDALAGVTAVVHTASPFILNPKNNETDLLVPAIRGSVAILEAAKAYGPQVKHITNVSSLASVVDLSKGYRPGYTYTETDWNPMTYEEAAKSDSGVAAYCASKGLAESAMWRWMAENQTVGFTLSDICPPWVFGPYLGTPDLDRLCESMGLLWKLFDSAAVPPTDFAACTDVRDVAGALIRAIETPEAGGERFIVGGHFDSQTAADVIREEFPEVKGRIPEGRPGYGKIEEVYAIDSSKAETVLGLKCTPLIVTLKDAVRQLLEVEKVSKLAWPSYDLGHV</sequence>
<dbReference type="EMBL" id="WIGN01000007">
    <property type="protein sequence ID" value="KAF6820035.1"/>
    <property type="molecule type" value="Genomic_DNA"/>
</dbReference>
<reference evidence="4 5" key="1">
    <citation type="journal article" date="2020" name="Phytopathology">
        <title>Genome Sequence Resources of Colletotrichum truncatum, C. plurivorum, C. musicola, and C. sojae: Four Species Pathogenic to Soybean (Glycine max).</title>
        <authorList>
            <person name="Rogerio F."/>
            <person name="Boufleur T.R."/>
            <person name="Ciampi-Guillardi M."/>
            <person name="Sukno S.A."/>
            <person name="Thon M.R."/>
            <person name="Massola Junior N.S."/>
            <person name="Baroncelli R."/>
        </authorList>
    </citation>
    <scope>NUCLEOTIDE SEQUENCE [LARGE SCALE GENOMIC DNA]</scope>
    <source>
        <strain evidence="4 5">LFN0009</strain>
    </source>
</reference>
<comment type="caution">
    <text evidence="4">The sequence shown here is derived from an EMBL/GenBank/DDBJ whole genome shotgun (WGS) entry which is preliminary data.</text>
</comment>
<protein>
    <submittedName>
        <fullName evidence="4">NAD-dependent epimerase dehydratase</fullName>
    </submittedName>
</protein>
<gene>
    <name evidence="4" type="ORF">CSOJ01_01103</name>
</gene>
<feature type="domain" description="NAD-dependent epimerase/dehydratase" evidence="3">
    <location>
        <begin position="8"/>
        <end position="267"/>
    </location>
</feature>
<dbReference type="PANTHER" id="PTHR10366:SF564">
    <property type="entry name" value="STEROL-4-ALPHA-CARBOXYLATE 3-DEHYDROGENASE, DECARBOXYLATING"/>
    <property type="match status" value="1"/>
</dbReference>
<dbReference type="Gene3D" id="3.40.50.720">
    <property type="entry name" value="NAD(P)-binding Rossmann-like Domain"/>
    <property type="match status" value="1"/>
</dbReference>
<keyword evidence="1" id="KW-0560">Oxidoreductase</keyword>
<evidence type="ECO:0000259" key="3">
    <source>
        <dbReference type="Pfam" id="PF01370"/>
    </source>
</evidence>
<comment type="similarity">
    <text evidence="2">Belongs to the NAD(P)-dependent epimerase/dehydratase family. Dihydroflavonol-4-reductase subfamily.</text>
</comment>
<organism evidence="4 5">
    <name type="scientific">Colletotrichum sojae</name>
    <dbReference type="NCBI Taxonomy" id="2175907"/>
    <lineage>
        <taxon>Eukaryota</taxon>
        <taxon>Fungi</taxon>
        <taxon>Dikarya</taxon>
        <taxon>Ascomycota</taxon>
        <taxon>Pezizomycotina</taxon>
        <taxon>Sordariomycetes</taxon>
        <taxon>Hypocreomycetidae</taxon>
        <taxon>Glomerellales</taxon>
        <taxon>Glomerellaceae</taxon>
        <taxon>Colletotrichum</taxon>
        <taxon>Colletotrichum orchidearum species complex</taxon>
    </lineage>
</organism>
<dbReference type="GO" id="GO:0016616">
    <property type="term" value="F:oxidoreductase activity, acting on the CH-OH group of donors, NAD or NADP as acceptor"/>
    <property type="evidence" value="ECO:0007669"/>
    <property type="project" value="TreeGrafter"/>
</dbReference>
<evidence type="ECO:0000256" key="2">
    <source>
        <dbReference type="ARBA" id="ARBA00023445"/>
    </source>
</evidence>
<dbReference type="InterPro" id="IPR050425">
    <property type="entry name" value="NAD(P)_dehydrat-like"/>
</dbReference>
<dbReference type="AlphaFoldDB" id="A0A8H6JWF7"/>